<protein>
    <submittedName>
        <fullName evidence="4">Uncharacterized protein</fullName>
    </submittedName>
</protein>
<evidence type="ECO:0000256" key="1">
    <source>
        <dbReference type="ARBA" id="ARBA00022737"/>
    </source>
</evidence>
<dbReference type="InterPro" id="IPR031101">
    <property type="entry name" value="Ctr9"/>
</dbReference>
<dbReference type="Proteomes" id="UP000297918">
    <property type="component" value="Unassembled WGS sequence"/>
</dbReference>
<accession>A0A4R9IGQ9</accession>
<evidence type="ECO:0000313" key="4">
    <source>
        <dbReference type="EMBL" id="TGK87220.1"/>
    </source>
</evidence>
<dbReference type="PANTHER" id="PTHR14027">
    <property type="entry name" value="RNA POLYMERASE-ASSOCIATED PROTEIN CTR9"/>
    <property type="match status" value="1"/>
</dbReference>
<keyword evidence="2" id="KW-0802">TPR repeat</keyword>
<dbReference type="InterPro" id="IPR011990">
    <property type="entry name" value="TPR-like_helical_dom_sf"/>
</dbReference>
<dbReference type="InterPro" id="IPR019734">
    <property type="entry name" value="TPR_rpt"/>
</dbReference>
<evidence type="ECO:0000313" key="5">
    <source>
        <dbReference type="EMBL" id="TGK87597.1"/>
    </source>
</evidence>
<proteinExistence type="predicted"/>
<reference evidence="5" key="1">
    <citation type="submission" date="2018-10" db="EMBL/GenBank/DDBJ databases">
        <authorList>
            <person name="Vincent A.T."/>
            <person name="Schiettekatte O."/>
            <person name="Bourhy P."/>
            <person name="Veyrier F.J."/>
            <person name="Picardeau M."/>
        </authorList>
    </citation>
    <scope>NUCLEOTIDE SEQUENCE</scope>
    <source>
        <strain evidence="5">201800281</strain>
    </source>
</reference>
<gene>
    <name evidence="4" type="ORF">EHQ23_07040</name>
    <name evidence="5" type="ORF">EHQ26_19535</name>
</gene>
<dbReference type="Gene3D" id="1.25.40.10">
    <property type="entry name" value="Tetratricopeptide repeat domain"/>
    <property type="match status" value="1"/>
</dbReference>
<dbReference type="Pfam" id="PF13432">
    <property type="entry name" value="TPR_16"/>
    <property type="match status" value="1"/>
</dbReference>
<dbReference type="SUPFAM" id="SSF48452">
    <property type="entry name" value="TPR-like"/>
    <property type="match status" value="1"/>
</dbReference>
<dbReference type="PROSITE" id="PS51257">
    <property type="entry name" value="PROKAR_LIPOPROTEIN"/>
    <property type="match status" value="1"/>
</dbReference>
<evidence type="ECO:0000256" key="2">
    <source>
        <dbReference type="ARBA" id="ARBA00022803"/>
    </source>
</evidence>
<dbReference type="GO" id="GO:0000993">
    <property type="term" value="F:RNA polymerase II complex binding"/>
    <property type="evidence" value="ECO:0007669"/>
    <property type="project" value="TreeGrafter"/>
</dbReference>
<dbReference type="EMBL" id="RQFL01000036">
    <property type="protein sequence ID" value="TGK87597.1"/>
    <property type="molecule type" value="Genomic_DNA"/>
</dbReference>
<dbReference type="PANTHER" id="PTHR14027:SF2">
    <property type="entry name" value="RNA POLYMERASE-ASSOCIATED PROTEIN CTR9 HOMOLOG"/>
    <property type="match status" value="1"/>
</dbReference>
<keyword evidence="1" id="KW-0677">Repeat</keyword>
<dbReference type="Proteomes" id="UP000297394">
    <property type="component" value="Unassembled WGS sequence"/>
</dbReference>
<dbReference type="GO" id="GO:0006368">
    <property type="term" value="P:transcription elongation by RNA polymerase II"/>
    <property type="evidence" value="ECO:0007669"/>
    <property type="project" value="TreeGrafter"/>
</dbReference>
<dbReference type="OrthoDB" id="343935at2"/>
<dbReference type="AlphaFoldDB" id="A0A4R9IGQ9"/>
<dbReference type="SMART" id="SM00028">
    <property type="entry name" value="TPR"/>
    <property type="match status" value="3"/>
</dbReference>
<reference evidence="6 7" key="2">
    <citation type="journal article" date="2019" name="PLoS Negl. Trop. Dis.">
        <title>Revisiting the worldwide diversity of Leptospira species in the environment.</title>
        <authorList>
            <person name="Vincent A.T."/>
            <person name="Schiettekatte O."/>
            <person name="Bourhy P."/>
            <person name="Veyrier F.J."/>
            <person name="Picardeau M."/>
        </authorList>
    </citation>
    <scope>NUCLEOTIDE SEQUENCE [LARGE SCALE GENOMIC DNA]</scope>
    <source>
        <strain evidence="4 6">201800280</strain>
        <strain evidence="7">201800281</strain>
    </source>
</reference>
<comment type="caution">
    <text evidence="4">The sequence shown here is derived from an EMBL/GenBank/DDBJ whole genome shotgun (WGS) entry which is preliminary data.</text>
</comment>
<organism evidence="4 6">
    <name type="scientific">Leptospira bourretii</name>
    <dbReference type="NCBI Taxonomy" id="2484962"/>
    <lineage>
        <taxon>Bacteria</taxon>
        <taxon>Pseudomonadati</taxon>
        <taxon>Spirochaetota</taxon>
        <taxon>Spirochaetia</taxon>
        <taxon>Leptospirales</taxon>
        <taxon>Leptospiraceae</taxon>
        <taxon>Leptospira</taxon>
    </lineage>
</organism>
<feature type="region of interest" description="Disordered" evidence="3">
    <location>
        <begin position="176"/>
        <end position="200"/>
    </location>
</feature>
<evidence type="ECO:0000313" key="6">
    <source>
        <dbReference type="Proteomes" id="UP000297394"/>
    </source>
</evidence>
<dbReference type="RefSeq" id="WP_135747460.1">
    <property type="nucleotide sequence ID" value="NZ_RQFL01000036.1"/>
</dbReference>
<evidence type="ECO:0000313" key="7">
    <source>
        <dbReference type="Proteomes" id="UP000297918"/>
    </source>
</evidence>
<dbReference type="GO" id="GO:0006355">
    <property type="term" value="P:regulation of DNA-templated transcription"/>
    <property type="evidence" value="ECO:0007669"/>
    <property type="project" value="InterPro"/>
</dbReference>
<sequence length="200" mass="22625">MSIKIYHVVFVLLFLTLSCKNREDAISSYSKGVDFYSKKSLEKALAEFSNAVKADSSFVSARLMKGKTEYYLGKHENATETFQDLLDDFPGNATSLTWLGKIYMLDSSKRDDAKQKLSMAIQFDDNQIDAHYYLGKLFEQEGNVKDALIQYSHGIEIAKRSEKIQRDLNEIYRNAGLNTATPEAKTSAPVPEVAKKSKRK</sequence>
<name>A0A4R9IGQ9_9LEPT</name>
<evidence type="ECO:0000256" key="3">
    <source>
        <dbReference type="SAM" id="MobiDB-lite"/>
    </source>
</evidence>
<dbReference type="EMBL" id="RQFM01000012">
    <property type="protein sequence ID" value="TGK87220.1"/>
    <property type="molecule type" value="Genomic_DNA"/>
</dbReference>
<keyword evidence="7" id="KW-1185">Reference proteome</keyword>